<organism evidence="2 3">
    <name type="scientific">Acanthosepion pharaonis</name>
    <name type="common">Pharaoh cuttlefish</name>
    <name type="synonym">Sepia pharaonis</name>
    <dbReference type="NCBI Taxonomy" id="158019"/>
    <lineage>
        <taxon>Eukaryota</taxon>
        <taxon>Metazoa</taxon>
        <taxon>Spiralia</taxon>
        <taxon>Lophotrochozoa</taxon>
        <taxon>Mollusca</taxon>
        <taxon>Cephalopoda</taxon>
        <taxon>Coleoidea</taxon>
        <taxon>Decapodiformes</taxon>
        <taxon>Sepiida</taxon>
        <taxon>Sepiina</taxon>
        <taxon>Sepiidae</taxon>
        <taxon>Acanthosepion</taxon>
    </lineage>
</organism>
<evidence type="ECO:0000313" key="2">
    <source>
        <dbReference type="EMBL" id="CAE1285389.1"/>
    </source>
</evidence>
<evidence type="ECO:0000259" key="1">
    <source>
        <dbReference type="PROSITE" id="PS51497"/>
    </source>
</evidence>
<dbReference type="AlphaFoldDB" id="A0A812D3H3"/>
<proteinExistence type="predicted"/>
<dbReference type="Proteomes" id="UP000597762">
    <property type="component" value="Unassembled WGS sequence"/>
</dbReference>
<keyword evidence="3" id="KW-1185">Reference proteome</keyword>
<evidence type="ECO:0000313" key="3">
    <source>
        <dbReference type="Proteomes" id="UP000597762"/>
    </source>
</evidence>
<name>A0A812D3H3_ACAPH</name>
<comment type="caution">
    <text evidence="2">The sequence shown here is derived from an EMBL/GenBank/DDBJ whole genome shotgun (WGS) entry which is preliminary data.</text>
</comment>
<dbReference type="OrthoDB" id="9872568at2759"/>
<feature type="domain" description="UMA" evidence="1">
    <location>
        <begin position="133"/>
        <end position="179"/>
    </location>
</feature>
<dbReference type="PROSITE" id="PS51497">
    <property type="entry name" value="UMA"/>
    <property type="match status" value="1"/>
</dbReference>
<gene>
    <name evidence="2" type="ORF">SPHA_45401</name>
</gene>
<sequence>MTSFSVDSVKRCSSCHCHFILRFSLKQIILGRMFSWLVKLKPGGSYFNSDPSTAPEHRDSDREEDGFLLVGETLSERTTVLGNQKCTIDQPPAYSQIIMSNPVWSSDTASSNQLTPSTRNNISERNVSHISPLSDVPFKFSADLEIIAKCLDLQLDFNLPSRDIFQDYNYDFNFEKSLLRDLDYSNNGLIEDGTESVPDLISF</sequence>
<accession>A0A812D3H3</accession>
<protein>
    <recommendedName>
        <fullName evidence="1">UMA domain-containing protein</fullName>
    </recommendedName>
</protein>
<dbReference type="EMBL" id="CAHIKZ030002336">
    <property type="protein sequence ID" value="CAE1285389.1"/>
    <property type="molecule type" value="Genomic_DNA"/>
</dbReference>
<reference evidence="2" key="1">
    <citation type="submission" date="2021-01" db="EMBL/GenBank/DDBJ databases">
        <authorList>
            <person name="Li R."/>
            <person name="Bekaert M."/>
        </authorList>
    </citation>
    <scope>NUCLEOTIDE SEQUENCE</scope>
    <source>
        <strain evidence="2">Farmed</strain>
    </source>
</reference>
<dbReference type="InterPro" id="IPR023340">
    <property type="entry name" value="UMA"/>
</dbReference>